<feature type="transmembrane region" description="Helical" evidence="6">
    <location>
        <begin position="278"/>
        <end position="300"/>
    </location>
</feature>
<sequence>MIKNNLILVFRRLRKEKVFSLVNVLGLTVGLTAFLMIGLYIKHELSFDQFHQDKENIYRVTSKYRDREWRGVTASDYVQFFKDDVVGLNSFSRISVKDETTLASGGGKELNFKGMLSADSNFFEFFSFDLIDGVPSSVLATSGSAVITETLSKKLFGEKSPIGEELLIEKGKEVYTITGLVKDPPSNSTIQFELVTYQEGRFKNNFEQTSGLRNVITYLNLQPDVSLDHVLDKINEAKDKTPYTIMTRDQVYGLSPITDQRLYADYVVTFFEKNDIRYLQLFGGIAIVVLLLAIINYINLVTAQAAKKAKEIGLRKVIGAGRYQLMIYQFAESIVVVVFSFVLAFAVTERLLPQFNALLDKDVTLQYFGSTFFLWVIVAGVVIGLLSGLYPAIQIMKVKPLAIIKSSTSGSKQHTSFRKFLVLFQFTVTAILICCLSIMIGQMDYLKQKDLGFAPEALISVTLDSDSTQSYFPLQQEFLKIPGVQKASLGGFKPGGYAYITAMDAPNENGKDANSLGGEAIIGDASFIDVMEMEVYWQAYDSAIEEFREGQVIINKSMAQSIGALDNPQDKRIYGWNDKVGKKVVAIVEDFHMKSLKDGIESISIYYLNDWGIHNILVKVDMNNLSTTLAGLGDRYESFFGRPFEFSFLDDEIAEFYKKEQGQFKLFQLFSTIALIISLLGLVALTIYSLEQRRKEVSIRKVLGASVQRLILMLNREYSILVLIAFLVASPIAYYAMQGWLEEFKYRINISPLIFIAAFMGFLALSWLVTIAQSLKVSRENPADVLREE</sequence>
<comment type="subcellular location">
    <subcellularLocation>
        <location evidence="1">Cell membrane</location>
        <topology evidence="1">Multi-pass membrane protein</topology>
    </subcellularLocation>
</comment>
<dbReference type="STRING" id="1267423.SAMN05216290_2636"/>
<dbReference type="Proteomes" id="UP000199437">
    <property type="component" value="Unassembled WGS sequence"/>
</dbReference>
<keyword evidence="4 6" id="KW-1133">Transmembrane helix</keyword>
<evidence type="ECO:0000256" key="5">
    <source>
        <dbReference type="ARBA" id="ARBA00023136"/>
    </source>
</evidence>
<dbReference type="PANTHER" id="PTHR30572">
    <property type="entry name" value="MEMBRANE COMPONENT OF TRANSPORTER-RELATED"/>
    <property type="match status" value="1"/>
</dbReference>
<protein>
    <submittedName>
        <fullName evidence="9">Putative ABC transport system permease protein</fullName>
    </submittedName>
</protein>
<evidence type="ECO:0000313" key="10">
    <source>
        <dbReference type="Proteomes" id="UP000199437"/>
    </source>
</evidence>
<dbReference type="AlphaFoldDB" id="A0A1I0QSQ4"/>
<dbReference type="GO" id="GO:0022857">
    <property type="term" value="F:transmembrane transporter activity"/>
    <property type="evidence" value="ECO:0007669"/>
    <property type="project" value="TreeGrafter"/>
</dbReference>
<feature type="domain" description="MacB-like periplasmic core" evidence="8">
    <location>
        <begin position="20"/>
        <end position="236"/>
    </location>
</feature>
<keyword evidence="5 6" id="KW-0472">Membrane</keyword>
<organism evidence="9 10">
    <name type="scientific">Roseivirga pacifica</name>
    <dbReference type="NCBI Taxonomy" id="1267423"/>
    <lineage>
        <taxon>Bacteria</taxon>
        <taxon>Pseudomonadati</taxon>
        <taxon>Bacteroidota</taxon>
        <taxon>Cytophagia</taxon>
        <taxon>Cytophagales</taxon>
        <taxon>Roseivirgaceae</taxon>
        <taxon>Roseivirga</taxon>
    </lineage>
</organism>
<dbReference type="EMBL" id="FOIR01000002">
    <property type="protein sequence ID" value="SEW30281.1"/>
    <property type="molecule type" value="Genomic_DNA"/>
</dbReference>
<name>A0A1I0QSQ4_9BACT</name>
<feature type="domain" description="ABC3 transporter permease C-terminal" evidence="7">
    <location>
        <begin position="669"/>
        <end position="782"/>
    </location>
</feature>
<dbReference type="PANTHER" id="PTHR30572:SF18">
    <property type="entry name" value="ABC-TYPE MACROLIDE FAMILY EXPORT SYSTEM PERMEASE COMPONENT 2"/>
    <property type="match status" value="1"/>
</dbReference>
<dbReference type="InterPro" id="IPR050250">
    <property type="entry name" value="Macrolide_Exporter_MacB"/>
</dbReference>
<dbReference type="InterPro" id="IPR003838">
    <property type="entry name" value="ABC3_permease_C"/>
</dbReference>
<dbReference type="OrthoDB" id="975143at2"/>
<keyword evidence="10" id="KW-1185">Reference proteome</keyword>
<keyword evidence="3 6" id="KW-0812">Transmembrane</keyword>
<keyword evidence="2" id="KW-1003">Cell membrane</keyword>
<evidence type="ECO:0000256" key="2">
    <source>
        <dbReference type="ARBA" id="ARBA00022475"/>
    </source>
</evidence>
<feature type="transmembrane region" description="Helical" evidence="6">
    <location>
        <begin position="325"/>
        <end position="347"/>
    </location>
</feature>
<accession>A0A1I0QSQ4</accession>
<feature type="transmembrane region" description="Helical" evidence="6">
    <location>
        <begin position="367"/>
        <end position="390"/>
    </location>
</feature>
<dbReference type="RefSeq" id="WP_090259030.1">
    <property type="nucleotide sequence ID" value="NZ_FOIR01000002.1"/>
</dbReference>
<evidence type="ECO:0000256" key="6">
    <source>
        <dbReference type="SAM" id="Phobius"/>
    </source>
</evidence>
<evidence type="ECO:0000256" key="3">
    <source>
        <dbReference type="ARBA" id="ARBA00022692"/>
    </source>
</evidence>
<evidence type="ECO:0000313" key="9">
    <source>
        <dbReference type="EMBL" id="SEW30281.1"/>
    </source>
</evidence>
<feature type="transmembrane region" description="Helical" evidence="6">
    <location>
        <begin position="21"/>
        <end position="41"/>
    </location>
</feature>
<dbReference type="InterPro" id="IPR025857">
    <property type="entry name" value="MacB_PCD"/>
</dbReference>
<feature type="domain" description="ABC3 transporter permease C-terminal" evidence="7">
    <location>
        <begin position="285"/>
        <end position="400"/>
    </location>
</feature>
<evidence type="ECO:0000259" key="7">
    <source>
        <dbReference type="Pfam" id="PF02687"/>
    </source>
</evidence>
<evidence type="ECO:0000256" key="4">
    <source>
        <dbReference type="ARBA" id="ARBA00022989"/>
    </source>
</evidence>
<dbReference type="Pfam" id="PF02687">
    <property type="entry name" value="FtsX"/>
    <property type="match status" value="2"/>
</dbReference>
<reference evidence="10" key="1">
    <citation type="submission" date="2016-10" db="EMBL/GenBank/DDBJ databases">
        <authorList>
            <person name="Varghese N."/>
            <person name="Submissions S."/>
        </authorList>
    </citation>
    <scope>NUCLEOTIDE SEQUENCE [LARGE SCALE GENOMIC DNA]</scope>
    <source>
        <strain evidence="10">CGMCC 1.12402</strain>
    </source>
</reference>
<feature type="transmembrane region" description="Helical" evidence="6">
    <location>
        <begin position="666"/>
        <end position="690"/>
    </location>
</feature>
<feature type="transmembrane region" description="Helical" evidence="6">
    <location>
        <begin position="749"/>
        <end position="769"/>
    </location>
</feature>
<evidence type="ECO:0000256" key="1">
    <source>
        <dbReference type="ARBA" id="ARBA00004651"/>
    </source>
</evidence>
<dbReference type="Pfam" id="PF12704">
    <property type="entry name" value="MacB_PCD"/>
    <property type="match status" value="1"/>
</dbReference>
<dbReference type="GeneID" id="99987328"/>
<feature type="transmembrane region" description="Helical" evidence="6">
    <location>
        <begin position="718"/>
        <end position="737"/>
    </location>
</feature>
<dbReference type="GO" id="GO:0005886">
    <property type="term" value="C:plasma membrane"/>
    <property type="evidence" value="ECO:0007669"/>
    <property type="project" value="UniProtKB-SubCell"/>
</dbReference>
<gene>
    <name evidence="9" type="ORF">SAMN05216290_2636</name>
</gene>
<proteinExistence type="predicted"/>
<feature type="transmembrane region" description="Helical" evidence="6">
    <location>
        <begin position="420"/>
        <end position="440"/>
    </location>
</feature>
<evidence type="ECO:0000259" key="8">
    <source>
        <dbReference type="Pfam" id="PF12704"/>
    </source>
</evidence>